<gene>
    <name evidence="2" type="ORF">Dxin01_04253</name>
</gene>
<keyword evidence="3" id="KW-1185">Reference proteome</keyword>
<evidence type="ECO:0000313" key="2">
    <source>
        <dbReference type="EMBL" id="GAA5504479.1"/>
    </source>
</evidence>
<evidence type="ECO:0008006" key="4">
    <source>
        <dbReference type="Google" id="ProtNLM"/>
    </source>
</evidence>
<feature type="signal peptide" evidence="1">
    <location>
        <begin position="1"/>
        <end position="18"/>
    </location>
</feature>
<dbReference type="EMBL" id="BAABRN010000134">
    <property type="protein sequence ID" value="GAA5504479.1"/>
    <property type="molecule type" value="Genomic_DNA"/>
</dbReference>
<dbReference type="Proteomes" id="UP001458946">
    <property type="component" value="Unassembled WGS sequence"/>
</dbReference>
<feature type="chain" id="PRO_5046027470" description="Lipoprotein" evidence="1">
    <location>
        <begin position="19"/>
        <end position="166"/>
    </location>
</feature>
<comment type="caution">
    <text evidence="2">The sequence shown here is derived from an EMBL/GenBank/DDBJ whole genome shotgun (WGS) entry which is preliminary data.</text>
</comment>
<dbReference type="RefSeq" id="WP_353544432.1">
    <property type="nucleotide sequence ID" value="NZ_BAABRN010000134.1"/>
</dbReference>
<evidence type="ECO:0000256" key="1">
    <source>
        <dbReference type="SAM" id="SignalP"/>
    </source>
</evidence>
<protein>
    <recommendedName>
        <fullName evidence="4">Lipoprotein</fullName>
    </recommendedName>
</protein>
<accession>A0ABP9VGY9</accession>
<keyword evidence="1" id="KW-0732">Signal</keyword>
<reference evidence="2 3" key="1">
    <citation type="submission" date="2024-02" db="EMBL/GenBank/DDBJ databases">
        <title>Deinococcus xinjiangensis NBRC 107630.</title>
        <authorList>
            <person name="Ichikawa N."/>
            <person name="Katano-Makiyama Y."/>
            <person name="Hidaka K."/>
        </authorList>
    </citation>
    <scope>NUCLEOTIDE SEQUENCE [LARGE SCALE GENOMIC DNA]</scope>
    <source>
        <strain evidence="2 3">NBRC 107630</strain>
    </source>
</reference>
<organism evidence="2 3">
    <name type="scientific">Deinococcus xinjiangensis</name>
    <dbReference type="NCBI Taxonomy" id="457454"/>
    <lineage>
        <taxon>Bacteria</taxon>
        <taxon>Thermotogati</taxon>
        <taxon>Deinococcota</taxon>
        <taxon>Deinococci</taxon>
        <taxon>Deinococcales</taxon>
        <taxon>Deinococcaceae</taxon>
        <taxon>Deinococcus</taxon>
    </lineage>
</organism>
<sequence>MPKVLPLLSLTLFGVSQAATTCTTATVQQALKGPVSTTYQIVTKDRTIAGQVIKGKTTVQTNTVKSIPNGVQFTMTEGSKTNVMKMTCVNGKTVMEINGKVMPASAAASQGVDTNFKDLALDFNKHKVGDTWSGKLNSVKTFSTRQLRFNIVQNGRIPQIGIFITM</sequence>
<proteinExistence type="predicted"/>
<name>A0ABP9VGY9_9DEIO</name>
<evidence type="ECO:0000313" key="3">
    <source>
        <dbReference type="Proteomes" id="UP001458946"/>
    </source>
</evidence>